<dbReference type="Proteomes" id="UP000789342">
    <property type="component" value="Unassembled WGS sequence"/>
</dbReference>
<reference evidence="1" key="1">
    <citation type="submission" date="2021-06" db="EMBL/GenBank/DDBJ databases">
        <authorList>
            <person name="Kallberg Y."/>
            <person name="Tangrot J."/>
            <person name="Rosling A."/>
        </authorList>
    </citation>
    <scope>NUCLEOTIDE SEQUENCE</scope>
    <source>
        <strain evidence="1">CL551</strain>
    </source>
</reference>
<sequence length="148" mass="16999">MSTEIYEKVYNFLTTSPMEHITAVSFIYQVIKVEPWISKEESRTIVQNAINSSLNIYSQSTLTQNKLLKILVQHPISPLVRDIILGRVEDVNLYSYANFNVVYIDTKQSLLCYDDAFKGVRSLRDIGAVKTNKEKPLSSEQIEKTYQS</sequence>
<gene>
    <name evidence="1" type="ORF">AMORRO_LOCUS11975</name>
</gene>
<organism evidence="1 2">
    <name type="scientific">Acaulospora morrowiae</name>
    <dbReference type="NCBI Taxonomy" id="94023"/>
    <lineage>
        <taxon>Eukaryota</taxon>
        <taxon>Fungi</taxon>
        <taxon>Fungi incertae sedis</taxon>
        <taxon>Mucoromycota</taxon>
        <taxon>Glomeromycotina</taxon>
        <taxon>Glomeromycetes</taxon>
        <taxon>Diversisporales</taxon>
        <taxon>Acaulosporaceae</taxon>
        <taxon>Acaulospora</taxon>
    </lineage>
</organism>
<dbReference type="EMBL" id="CAJVPV010016457">
    <property type="protein sequence ID" value="CAG8698332.1"/>
    <property type="molecule type" value="Genomic_DNA"/>
</dbReference>
<dbReference type="AlphaFoldDB" id="A0A9N9HNN0"/>
<accession>A0A9N9HNN0</accession>
<keyword evidence="2" id="KW-1185">Reference proteome</keyword>
<comment type="caution">
    <text evidence="1">The sequence shown here is derived from an EMBL/GenBank/DDBJ whole genome shotgun (WGS) entry which is preliminary data.</text>
</comment>
<evidence type="ECO:0000313" key="1">
    <source>
        <dbReference type="EMBL" id="CAG8698332.1"/>
    </source>
</evidence>
<name>A0A9N9HNN0_9GLOM</name>
<evidence type="ECO:0000313" key="2">
    <source>
        <dbReference type="Proteomes" id="UP000789342"/>
    </source>
</evidence>
<dbReference type="OrthoDB" id="2361517at2759"/>
<protein>
    <submittedName>
        <fullName evidence="1">6258_t:CDS:1</fullName>
    </submittedName>
</protein>
<proteinExistence type="predicted"/>